<dbReference type="GO" id="GO:0001018">
    <property type="term" value="F:mitochondrial promoter sequence-specific DNA binding"/>
    <property type="evidence" value="ECO:0007669"/>
    <property type="project" value="TreeGrafter"/>
</dbReference>
<dbReference type="PROSITE" id="PS51375">
    <property type="entry name" value="PPR"/>
    <property type="match status" value="1"/>
</dbReference>
<dbReference type="InterPro" id="IPR002092">
    <property type="entry name" value="DNA-dir_Rpol_phage-type"/>
</dbReference>
<dbReference type="InterPro" id="IPR046950">
    <property type="entry name" value="DNA-dir_Rpol_C_phage-type"/>
</dbReference>
<comment type="catalytic activity">
    <reaction evidence="8 10">
        <text>RNA(n) + a ribonucleoside 5'-triphosphate = RNA(n+1) + diphosphate</text>
        <dbReference type="Rhea" id="RHEA:21248"/>
        <dbReference type="Rhea" id="RHEA-COMP:14527"/>
        <dbReference type="Rhea" id="RHEA-COMP:17342"/>
        <dbReference type="ChEBI" id="CHEBI:33019"/>
        <dbReference type="ChEBI" id="CHEBI:61557"/>
        <dbReference type="ChEBI" id="CHEBI:140395"/>
        <dbReference type="EC" id="2.7.7.6"/>
    </reaction>
</comment>
<dbReference type="Gene3D" id="1.25.40.10">
    <property type="entry name" value="Tetratricopeptide repeat domain"/>
    <property type="match status" value="1"/>
</dbReference>
<evidence type="ECO:0000313" key="13">
    <source>
        <dbReference type="EMBL" id="CAG5099582.1"/>
    </source>
</evidence>
<gene>
    <name evidence="13" type="ORF">HICCMSTLAB_LOCUS9131</name>
</gene>
<feature type="repeat" description="PPR" evidence="9">
    <location>
        <begin position="278"/>
        <end position="312"/>
    </location>
</feature>
<evidence type="ECO:0000256" key="8">
    <source>
        <dbReference type="ARBA" id="ARBA00048552"/>
    </source>
</evidence>
<dbReference type="EMBL" id="CAJNRD030001122">
    <property type="protein sequence ID" value="CAG5099582.1"/>
    <property type="molecule type" value="Genomic_DNA"/>
</dbReference>
<evidence type="ECO:0000259" key="12">
    <source>
        <dbReference type="SMART" id="SM01311"/>
    </source>
</evidence>
<evidence type="ECO:0000256" key="4">
    <source>
        <dbReference type="ARBA" id="ARBA00022679"/>
    </source>
</evidence>
<dbReference type="Gene3D" id="1.10.287.280">
    <property type="match status" value="1"/>
</dbReference>
<dbReference type="Pfam" id="PF14700">
    <property type="entry name" value="RPOL_N"/>
    <property type="match status" value="1"/>
</dbReference>
<evidence type="ECO:0000256" key="9">
    <source>
        <dbReference type="PROSITE-ProRule" id="PRU00708"/>
    </source>
</evidence>
<proteinExistence type="inferred from homology"/>
<dbReference type="InterPro" id="IPR002885">
    <property type="entry name" value="PPR_rpt"/>
</dbReference>
<evidence type="ECO:0000256" key="2">
    <source>
        <dbReference type="ARBA" id="ARBA00012418"/>
    </source>
</evidence>
<dbReference type="GO" id="GO:0034245">
    <property type="term" value="C:mitochondrial DNA-directed RNA polymerase complex"/>
    <property type="evidence" value="ECO:0007669"/>
    <property type="project" value="TreeGrafter"/>
</dbReference>
<evidence type="ECO:0000256" key="11">
    <source>
        <dbReference type="SAM" id="MobiDB-lite"/>
    </source>
</evidence>
<dbReference type="InterPro" id="IPR043502">
    <property type="entry name" value="DNA/RNA_pol_sf"/>
</dbReference>
<dbReference type="Gene3D" id="1.10.1320.10">
    <property type="entry name" value="DNA-directed RNA polymerase, N-terminal domain"/>
    <property type="match status" value="1"/>
</dbReference>
<protein>
    <recommendedName>
        <fullName evidence="2 10">DNA-directed RNA polymerase</fullName>
        <ecNumber evidence="2 10">2.7.7.6</ecNumber>
    </recommendedName>
</protein>
<evidence type="ECO:0000256" key="6">
    <source>
        <dbReference type="ARBA" id="ARBA00022946"/>
    </source>
</evidence>
<keyword evidence="5 10" id="KW-0548">Nucleotidyltransferase</keyword>
<dbReference type="FunFam" id="1.10.287.280:FF:000001">
    <property type="entry name" value="DNA-directed RNA polymerase"/>
    <property type="match status" value="1"/>
</dbReference>
<evidence type="ECO:0000256" key="7">
    <source>
        <dbReference type="ARBA" id="ARBA00023163"/>
    </source>
</evidence>
<comment type="function">
    <text evidence="10">DNA-dependent RNA polymerase catalyzes the transcription of DNA into RNA using the four ribonucleoside triphosphates as substrates.</text>
</comment>
<comment type="caution">
    <text evidence="13">The sequence shown here is derived from an EMBL/GenBank/DDBJ whole genome shotgun (WGS) entry which is preliminary data.</text>
</comment>
<evidence type="ECO:0000256" key="5">
    <source>
        <dbReference type="ARBA" id="ARBA00022695"/>
    </source>
</evidence>
<organism evidence="13 14">
    <name type="scientific">Cotesia congregata</name>
    <name type="common">Parasitoid wasp</name>
    <name type="synonym">Apanteles congregatus</name>
    <dbReference type="NCBI Taxonomy" id="51543"/>
    <lineage>
        <taxon>Eukaryota</taxon>
        <taxon>Metazoa</taxon>
        <taxon>Ecdysozoa</taxon>
        <taxon>Arthropoda</taxon>
        <taxon>Hexapoda</taxon>
        <taxon>Insecta</taxon>
        <taxon>Pterygota</taxon>
        <taxon>Neoptera</taxon>
        <taxon>Endopterygota</taxon>
        <taxon>Hymenoptera</taxon>
        <taxon>Apocrita</taxon>
        <taxon>Ichneumonoidea</taxon>
        <taxon>Braconidae</taxon>
        <taxon>Microgastrinae</taxon>
        <taxon>Cotesia</taxon>
    </lineage>
</organism>
<dbReference type="SUPFAM" id="SSF56672">
    <property type="entry name" value="DNA/RNA polymerases"/>
    <property type="match status" value="1"/>
</dbReference>
<dbReference type="PROSITE" id="PS00900">
    <property type="entry name" value="RNA_POL_PHAGE_1"/>
    <property type="match status" value="1"/>
</dbReference>
<dbReference type="AlphaFoldDB" id="A0A8J2HJM8"/>
<dbReference type="PANTHER" id="PTHR10102:SF0">
    <property type="entry name" value="DNA-DIRECTED RNA POLYMERASE, MITOCHONDRIAL"/>
    <property type="match status" value="1"/>
</dbReference>
<feature type="domain" description="DNA-directed RNA polymerase N-terminal" evidence="12">
    <location>
        <begin position="423"/>
        <end position="738"/>
    </location>
</feature>
<comment type="similarity">
    <text evidence="1 10">Belongs to the phage and mitochondrial RNA polymerase family.</text>
</comment>
<keyword evidence="3 10" id="KW-0240">DNA-directed RNA polymerase</keyword>
<evidence type="ECO:0000256" key="1">
    <source>
        <dbReference type="ARBA" id="ARBA00009493"/>
    </source>
</evidence>
<dbReference type="Gene3D" id="1.10.150.20">
    <property type="entry name" value="5' to 3' exonuclease, C-terminal subdomain"/>
    <property type="match status" value="1"/>
</dbReference>
<dbReference type="GO" id="GO:0003899">
    <property type="term" value="F:DNA-directed RNA polymerase activity"/>
    <property type="evidence" value="ECO:0007669"/>
    <property type="project" value="UniProtKB-EC"/>
</dbReference>
<feature type="region of interest" description="Disordered" evidence="11">
    <location>
        <begin position="189"/>
        <end position="209"/>
    </location>
</feature>
<keyword evidence="7 10" id="KW-0804">Transcription</keyword>
<dbReference type="InterPro" id="IPR029262">
    <property type="entry name" value="RPOL_N"/>
</dbReference>
<evidence type="ECO:0000256" key="10">
    <source>
        <dbReference type="RuleBase" id="RU003805"/>
    </source>
</evidence>
<dbReference type="Proteomes" id="UP000786811">
    <property type="component" value="Unassembled WGS sequence"/>
</dbReference>
<evidence type="ECO:0000313" key="14">
    <source>
        <dbReference type="Proteomes" id="UP000786811"/>
    </source>
</evidence>
<dbReference type="GO" id="GO:0071897">
    <property type="term" value="P:DNA biosynthetic process"/>
    <property type="evidence" value="ECO:0007669"/>
    <property type="project" value="UniProtKB-ARBA"/>
</dbReference>
<keyword evidence="14" id="KW-1185">Reference proteome</keyword>
<feature type="region of interest" description="Disordered" evidence="11">
    <location>
        <begin position="106"/>
        <end position="131"/>
    </location>
</feature>
<dbReference type="FunFam" id="1.10.150.20:FF:000031">
    <property type="entry name" value="DNA-directed RNA polymerase"/>
    <property type="match status" value="1"/>
</dbReference>
<evidence type="ECO:0000256" key="3">
    <source>
        <dbReference type="ARBA" id="ARBA00022478"/>
    </source>
</evidence>
<name>A0A8J2HJM8_COTCN</name>
<dbReference type="PANTHER" id="PTHR10102">
    <property type="entry name" value="DNA-DIRECTED RNA POLYMERASE, MITOCHONDRIAL"/>
    <property type="match status" value="1"/>
</dbReference>
<dbReference type="SMART" id="SM01311">
    <property type="entry name" value="RPOL_N"/>
    <property type="match status" value="1"/>
</dbReference>
<sequence length="1264" mass="145362">MYRLLKIPQVHLMCVSNSSQVYYNSAIKLCSYCRLEHSIHSTKKGILQIRLQSTINTVLVPSIPAKVKRKPKKYTELLEVTDSNVNNRKAAIRKMNASHLSLLVDKNGNKQSKRYDKNPSEKNPILLSTTSPIDINHDHRIQLNDVDNPHEELGIMEDLQSSGISDSASLIKNISTLDAIPEEHLKNEFEDEEHEEGILQNSKTNKRKSTKALQKELKLKKELGKWQVAKHQNELESTVRALKAYLNVCLNCNMMGRAYHTVMHYRNRSPQNHKKVREILIYNILLQAYASRGQYSKVHDLMEVIRKDQLVPNAQTYAAVYECFGNINVNLNKMQFLNKMYEKMKKSNITFDQVLKESRTKVNQYKNVLRGISLIDPNFVPKIETENESYSCQLVKKITPETATHNSPAGGLMELPDLMDRFASQIKSEMDGHVIIESIAKIDTSHSTVSSYRKEIEKLEENWRNDISLAFDRDLKALKKKEYHPIPSEMVLYPYLCVLNKEEYVNAVMHEIRKLANGSESFSPSFNLLRKRLGKFINDKYDILIKKQSKYPEILGNVYSKYGQWYLSCTNGQNSRENWHKISQEVSPNFSLELELSQWPTNLSRQIGKFLYKIILNDVKIDTNSTRLDRDSQDLRPAFYIVWRHNNRKHLVKEVKPHPTLAKIYRGSNPETLSFETNLLPSECPPRPWSSIHSGGYQLLKSDVIRVPLFAIEQIKRLEVTPPRQLWPALDCLNQLGSVPWNINKPVLDLAIKIFREGGSVKLNVPQPPSVLGSGPLLSQDSTPNERINSRRAQMELNRKKSEMYSLWCDAHYRLSLANHFRDKIFWLPHNMDFRGRVYPVPPHLSHLGSDLARSIMIFALGKPLGPRGLDWLKIHTINLTGFKKRESIAERLRYANEILDKIIDSAEKPLDGEMWWATSDEPWQTLASCMEIAAALKTPNPEEYVCRFPIHQDGSCNGLQHYAALGRDQIGAESVNLFPRDKPQDVYSNVAAMVDKLRAVDAENGLEIAKILEGFVKRKIIKQTVMTTVYGVTKFGARLQIARQLKDLDDYPQDKVWPGSLYLAQKTFESLRTMFESARQIQDWFTDCAQVITTINGKNMEWVTPLGLPVIQPYSKVLPSRNKFTDIATDLLLKPNTSKQKNAFAPNFIHSLDSCHMMLTSLNCEHTGISFVSVHDCYWTHPCSVEIMNRICREQFVALHSEPILQDLSKYFIDKFTCDEKKIDADNLEEILSKEKLHRTLSNVPKRGTFDLKKVLDSTYFFC</sequence>
<dbReference type="OrthoDB" id="276422at2759"/>
<dbReference type="InterPro" id="IPR011990">
    <property type="entry name" value="TPR-like_helical_dom_sf"/>
</dbReference>
<dbReference type="InterPro" id="IPR037159">
    <property type="entry name" value="RNA_POL_N_sf"/>
</dbReference>
<dbReference type="EC" id="2.7.7.6" evidence="2 10"/>
<dbReference type="GO" id="GO:0006390">
    <property type="term" value="P:mitochondrial transcription"/>
    <property type="evidence" value="ECO:0007669"/>
    <property type="project" value="TreeGrafter"/>
</dbReference>
<dbReference type="PROSITE" id="PS00489">
    <property type="entry name" value="RNA_POL_PHAGE_2"/>
    <property type="match status" value="1"/>
</dbReference>
<keyword evidence="6" id="KW-0809">Transit peptide</keyword>
<accession>A0A8J2HJM8</accession>
<keyword evidence="4 10" id="KW-0808">Transferase</keyword>
<dbReference type="Pfam" id="PF00940">
    <property type="entry name" value="RNA_pol"/>
    <property type="match status" value="1"/>
</dbReference>
<reference evidence="13" key="1">
    <citation type="submission" date="2021-04" db="EMBL/GenBank/DDBJ databases">
        <authorList>
            <person name="Chebbi M.A.C M."/>
        </authorList>
    </citation>
    <scope>NUCLEOTIDE SEQUENCE</scope>
</reference>